<evidence type="ECO:0000256" key="5">
    <source>
        <dbReference type="ARBA" id="ARBA00022837"/>
    </source>
</evidence>
<dbReference type="KEGG" id="csem:103388165"/>
<sequence length="224" mass="25199">MMEKLFLFTALMISTCCAVTQDLSGKVFVFPKETNTDHVKLLTTRSTFYNVTVCLRFLTDLNRDYSLFSMSTPTVENAFLIYGEPANHVFHVNSGSGPTFHAVPFPQNTWHSLCSTWGHGSGVAQIWLNGKPYVKKFVTNQPISGKPISILGQEQDSYGGRFDTAQSFVGMISDVHMWDQVLTPTEIKSYMNHKHVTPGNVFNWRSLQYEITGQVLVDDAPDDM</sequence>
<evidence type="ECO:0000259" key="10">
    <source>
        <dbReference type="PROSITE" id="PS51828"/>
    </source>
</evidence>
<evidence type="ECO:0000256" key="9">
    <source>
        <dbReference type="RuleBase" id="RU362112"/>
    </source>
</evidence>
<proteinExistence type="inferred from homology"/>
<feature type="signal peptide" evidence="9">
    <location>
        <begin position="1"/>
        <end position="18"/>
    </location>
</feature>
<dbReference type="OrthoDB" id="547680at2759"/>
<comment type="cofactor">
    <cofactor evidence="9">
        <name>Ca(2+)</name>
        <dbReference type="ChEBI" id="CHEBI:29108"/>
    </cofactor>
    <text evidence="9">Binds 2 calcium ions per subunit.</text>
</comment>
<evidence type="ECO:0000256" key="7">
    <source>
        <dbReference type="ARBA" id="ARBA00038102"/>
    </source>
</evidence>
<dbReference type="GO" id="GO:0005576">
    <property type="term" value="C:extracellular region"/>
    <property type="evidence" value="ECO:0007669"/>
    <property type="project" value="UniProtKB-SubCell"/>
</dbReference>
<comment type="subunit">
    <text evidence="9">Homopentamer. Pentaxin (or pentraxin) have a discoid arrangement of 5 non-covalently bound subunits.</text>
</comment>
<dbReference type="Proteomes" id="UP000265120">
    <property type="component" value="Chromosome 13"/>
</dbReference>
<dbReference type="InterPro" id="IPR013320">
    <property type="entry name" value="ConA-like_dom_sf"/>
</dbReference>
<evidence type="ECO:0000313" key="12">
    <source>
        <dbReference type="Proteomes" id="UP000265120"/>
    </source>
</evidence>
<reference evidence="11 12" key="1">
    <citation type="journal article" date="2014" name="Nat. Genet.">
        <title>Whole-genome sequence of a flatfish provides insights into ZW sex chromosome evolution and adaptation to a benthic lifestyle.</title>
        <authorList>
            <person name="Chen S."/>
            <person name="Zhang G."/>
            <person name="Shao C."/>
            <person name="Huang Q."/>
            <person name="Liu G."/>
            <person name="Zhang P."/>
            <person name="Song W."/>
            <person name="An N."/>
            <person name="Chalopin D."/>
            <person name="Volff J.N."/>
            <person name="Hong Y."/>
            <person name="Li Q."/>
            <person name="Sha Z."/>
            <person name="Zhou H."/>
            <person name="Xie M."/>
            <person name="Yu Q."/>
            <person name="Liu Y."/>
            <person name="Xiang H."/>
            <person name="Wang N."/>
            <person name="Wu K."/>
            <person name="Yang C."/>
            <person name="Zhou Q."/>
            <person name="Liao X."/>
            <person name="Yang L."/>
            <person name="Hu Q."/>
            <person name="Zhang J."/>
            <person name="Meng L."/>
            <person name="Jin L."/>
            <person name="Tian Y."/>
            <person name="Lian J."/>
            <person name="Yang J."/>
            <person name="Miao G."/>
            <person name="Liu S."/>
            <person name="Liang Z."/>
            <person name="Yan F."/>
            <person name="Li Y."/>
            <person name="Sun B."/>
            <person name="Zhang H."/>
            <person name="Zhang J."/>
            <person name="Zhu Y."/>
            <person name="Du M."/>
            <person name="Zhao Y."/>
            <person name="Schartl M."/>
            <person name="Tang Q."/>
            <person name="Wang J."/>
        </authorList>
    </citation>
    <scope>NUCLEOTIDE SEQUENCE</scope>
</reference>
<name>A0A3P8UI94_CYNSE</name>
<feature type="chain" id="PRO_5017855121" description="Pentraxin family member" evidence="9">
    <location>
        <begin position="19"/>
        <end position="224"/>
    </location>
</feature>
<dbReference type="InParanoid" id="A0A3P8UI94"/>
<dbReference type="GeneID" id="103388165"/>
<dbReference type="SUPFAM" id="SSF49899">
    <property type="entry name" value="Concanavalin A-like lectins/glucanases"/>
    <property type="match status" value="1"/>
</dbReference>
<keyword evidence="2" id="KW-0964">Secreted</keyword>
<dbReference type="Ensembl" id="ENSCSET00000002983.1">
    <property type="protein sequence ID" value="ENSCSEP00000002938.1"/>
    <property type="gene ID" value="ENSCSEG00000001929.1"/>
</dbReference>
<evidence type="ECO:0000256" key="4">
    <source>
        <dbReference type="ARBA" id="ARBA00022729"/>
    </source>
</evidence>
<evidence type="ECO:0000313" key="11">
    <source>
        <dbReference type="Ensembl" id="ENSCSEP00000002938.1"/>
    </source>
</evidence>
<evidence type="ECO:0000256" key="2">
    <source>
        <dbReference type="ARBA" id="ARBA00022525"/>
    </source>
</evidence>
<dbReference type="PANTHER" id="PTHR45869:SF7">
    <property type="entry name" value="C-REACTIVE PROTEIN"/>
    <property type="match status" value="1"/>
</dbReference>
<reference evidence="11" key="3">
    <citation type="submission" date="2025-09" db="UniProtKB">
        <authorList>
            <consortium name="Ensembl"/>
        </authorList>
    </citation>
    <scope>IDENTIFICATION</scope>
</reference>
<dbReference type="RefSeq" id="XP_008321274.1">
    <property type="nucleotide sequence ID" value="XM_008323052.3"/>
</dbReference>
<reference evidence="11" key="2">
    <citation type="submission" date="2025-08" db="UniProtKB">
        <authorList>
            <consortium name="Ensembl"/>
        </authorList>
    </citation>
    <scope>IDENTIFICATION</scope>
</reference>
<dbReference type="AlphaFoldDB" id="A0A3P8UI94"/>
<keyword evidence="6" id="KW-1015">Disulfide bond</keyword>
<evidence type="ECO:0000256" key="6">
    <source>
        <dbReference type="ARBA" id="ARBA00023157"/>
    </source>
</evidence>
<accession>A0A3P8UI94</accession>
<keyword evidence="5 9" id="KW-0106">Calcium</keyword>
<keyword evidence="12" id="KW-1185">Reference proteome</keyword>
<dbReference type="OMA" id="WESVCAT"/>
<organism evidence="11 12">
    <name type="scientific">Cynoglossus semilaevis</name>
    <name type="common">Tongue sole</name>
    <dbReference type="NCBI Taxonomy" id="244447"/>
    <lineage>
        <taxon>Eukaryota</taxon>
        <taxon>Metazoa</taxon>
        <taxon>Chordata</taxon>
        <taxon>Craniata</taxon>
        <taxon>Vertebrata</taxon>
        <taxon>Euteleostomi</taxon>
        <taxon>Actinopterygii</taxon>
        <taxon>Neopterygii</taxon>
        <taxon>Teleostei</taxon>
        <taxon>Neoteleostei</taxon>
        <taxon>Acanthomorphata</taxon>
        <taxon>Carangaria</taxon>
        <taxon>Pleuronectiformes</taxon>
        <taxon>Pleuronectoidei</taxon>
        <taxon>Cynoglossidae</taxon>
        <taxon>Cynoglossinae</taxon>
        <taxon>Cynoglossus</taxon>
    </lineage>
</organism>
<dbReference type="GO" id="GO:0046872">
    <property type="term" value="F:metal ion binding"/>
    <property type="evidence" value="ECO:0007669"/>
    <property type="project" value="UniProtKB-KW"/>
</dbReference>
<dbReference type="Pfam" id="PF00354">
    <property type="entry name" value="Pentaxin"/>
    <property type="match status" value="1"/>
</dbReference>
<dbReference type="PRINTS" id="PR00895">
    <property type="entry name" value="PENTAXIN"/>
</dbReference>
<dbReference type="FunFam" id="2.60.120.200:FF:000070">
    <property type="entry name" value="Serum amyloid P-component"/>
    <property type="match status" value="1"/>
</dbReference>
<evidence type="ECO:0000256" key="8">
    <source>
        <dbReference type="PROSITE-ProRule" id="PRU01172"/>
    </source>
</evidence>
<keyword evidence="4 9" id="KW-0732">Signal</keyword>
<dbReference type="InterPro" id="IPR051005">
    <property type="entry name" value="Pentraxin_domain"/>
</dbReference>
<dbReference type="Gene3D" id="2.60.120.200">
    <property type="match status" value="1"/>
</dbReference>
<keyword evidence="3 9" id="KW-0479">Metal-binding</keyword>
<comment type="caution">
    <text evidence="8">Lacks conserved residue(s) required for the propagation of feature annotation.</text>
</comment>
<dbReference type="InterPro" id="IPR001759">
    <property type="entry name" value="PTX_dom"/>
</dbReference>
<dbReference type="PANTHER" id="PTHR45869">
    <property type="entry name" value="C-REACTIVE PROTEIN-RELATED"/>
    <property type="match status" value="1"/>
</dbReference>
<comment type="subcellular location">
    <subcellularLocation>
        <location evidence="1 9">Secreted</location>
    </subcellularLocation>
</comment>
<feature type="domain" description="Pentraxin (PTX)" evidence="10">
    <location>
        <begin position="24"/>
        <end position="224"/>
    </location>
</feature>
<comment type="similarity">
    <text evidence="7 9">Belongs to the pentraxin family.</text>
</comment>
<dbReference type="SMART" id="SM00159">
    <property type="entry name" value="PTX"/>
    <property type="match status" value="1"/>
</dbReference>
<evidence type="ECO:0000256" key="1">
    <source>
        <dbReference type="ARBA" id="ARBA00004613"/>
    </source>
</evidence>
<dbReference type="PROSITE" id="PS51828">
    <property type="entry name" value="PTX_2"/>
    <property type="match status" value="1"/>
</dbReference>
<protein>
    <recommendedName>
        <fullName evidence="9">Pentraxin family member</fullName>
    </recommendedName>
</protein>
<dbReference type="GeneTree" id="ENSGT01100000263515"/>
<evidence type="ECO:0000256" key="3">
    <source>
        <dbReference type="ARBA" id="ARBA00022723"/>
    </source>
</evidence>